<proteinExistence type="predicted"/>
<name>A0ABD0PR75_CIRMR</name>
<feature type="non-terminal residue" evidence="1">
    <location>
        <position position="1"/>
    </location>
</feature>
<dbReference type="SUPFAM" id="SSF52540">
    <property type="entry name" value="P-loop containing nucleoside triphosphate hydrolases"/>
    <property type="match status" value="1"/>
</dbReference>
<comment type="caution">
    <text evidence="1">The sequence shown here is derived from an EMBL/GenBank/DDBJ whole genome shotgun (WGS) entry which is preliminary data.</text>
</comment>
<evidence type="ECO:0000313" key="1">
    <source>
        <dbReference type="EMBL" id="KAL0176539.1"/>
    </source>
</evidence>
<feature type="non-terminal residue" evidence="1">
    <location>
        <position position="55"/>
    </location>
</feature>
<evidence type="ECO:0000313" key="2">
    <source>
        <dbReference type="Proteomes" id="UP001529510"/>
    </source>
</evidence>
<accession>A0ABD0PR75</accession>
<dbReference type="Proteomes" id="UP001529510">
    <property type="component" value="Unassembled WGS sequence"/>
</dbReference>
<dbReference type="InterPro" id="IPR027417">
    <property type="entry name" value="P-loop_NTPase"/>
</dbReference>
<sequence length="55" mass="6410">RAHADPVALKHSFHDVITASHNAPVKLQVLHNRCLAPGWYAKHLSRWLEHYHHDQ</sequence>
<organism evidence="1 2">
    <name type="scientific">Cirrhinus mrigala</name>
    <name type="common">Mrigala</name>
    <dbReference type="NCBI Taxonomy" id="683832"/>
    <lineage>
        <taxon>Eukaryota</taxon>
        <taxon>Metazoa</taxon>
        <taxon>Chordata</taxon>
        <taxon>Craniata</taxon>
        <taxon>Vertebrata</taxon>
        <taxon>Euteleostomi</taxon>
        <taxon>Actinopterygii</taxon>
        <taxon>Neopterygii</taxon>
        <taxon>Teleostei</taxon>
        <taxon>Ostariophysi</taxon>
        <taxon>Cypriniformes</taxon>
        <taxon>Cyprinidae</taxon>
        <taxon>Labeoninae</taxon>
        <taxon>Labeonini</taxon>
        <taxon>Cirrhinus</taxon>
    </lineage>
</organism>
<dbReference type="AlphaFoldDB" id="A0ABD0PR75"/>
<protein>
    <submittedName>
        <fullName evidence="1">Uncharacterized protein</fullName>
    </submittedName>
</protein>
<dbReference type="Gene3D" id="3.40.50.300">
    <property type="entry name" value="P-loop containing nucleotide triphosphate hydrolases"/>
    <property type="match status" value="1"/>
</dbReference>
<reference evidence="1 2" key="1">
    <citation type="submission" date="2024-05" db="EMBL/GenBank/DDBJ databases">
        <title>Genome sequencing and assembly of Indian major carp, Cirrhinus mrigala (Hamilton, 1822).</title>
        <authorList>
            <person name="Mohindra V."/>
            <person name="Chowdhury L.M."/>
            <person name="Lal K."/>
            <person name="Jena J.K."/>
        </authorList>
    </citation>
    <scope>NUCLEOTIDE SEQUENCE [LARGE SCALE GENOMIC DNA]</scope>
    <source>
        <strain evidence="1">CM1030</strain>
        <tissue evidence="1">Blood</tissue>
    </source>
</reference>
<gene>
    <name evidence="1" type="ORF">M9458_028869</name>
</gene>
<keyword evidence="2" id="KW-1185">Reference proteome</keyword>
<dbReference type="EMBL" id="JAMKFB020000014">
    <property type="protein sequence ID" value="KAL0176539.1"/>
    <property type="molecule type" value="Genomic_DNA"/>
</dbReference>